<reference evidence="2 3" key="1">
    <citation type="journal article" date="2015" name="Genome Announc.">
        <title>Draft Genome Sequence and Gene Annotation of the Entomopathogenic Fungus Verticillium hemipterigenum.</title>
        <authorList>
            <person name="Horn F."/>
            <person name="Habel A."/>
            <person name="Scharf D.H."/>
            <person name="Dworschak J."/>
            <person name="Brakhage A.A."/>
            <person name="Guthke R."/>
            <person name="Hertweck C."/>
            <person name="Linde J."/>
        </authorList>
    </citation>
    <scope>NUCLEOTIDE SEQUENCE [LARGE SCALE GENOMIC DNA]</scope>
</reference>
<dbReference type="Proteomes" id="UP000039046">
    <property type="component" value="Unassembled WGS sequence"/>
</dbReference>
<feature type="signal peptide" evidence="1">
    <location>
        <begin position="1"/>
        <end position="17"/>
    </location>
</feature>
<protein>
    <submittedName>
        <fullName evidence="2">Uncharacterized protein</fullName>
    </submittedName>
</protein>
<gene>
    <name evidence="2" type="ORF">VHEMI09338</name>
</gene>
<sequence length="190" mass="20912">MKVSVPIVAALATTAAASPWCYYHAGRPCWKRNALPEPAADAAPEANAEPWSSWSLHHPNGPYKRSLDAIVKVARSKAPEDVPVGDADDVAFLAEMALHNLIGLAADAHGSPKDYFDSIGFTPTDGKEIQRRAATIDPPKEKRWCYYHPNRPCWKVRRAAEEFLKEARGVEDMGKLAPVARAAHEILETF</sequence>
<evidence type="ECO:0000256" key="1">
    <source>
        <dbReference type="SAM" id="SignalP"/>
    </source>
</evidence>
<feature type="chain" id="PRO_5001989978" evidence="1">
    <location>
        <begin position="18"/>
        <end position="190"/>
    </location>
</feature>
<keyword evidence="3" id="KW-1185">Reference proteome</keyword>
<name>A0A0A1TG51_9HYPO</name>
<organism evidence="2 3">
    <name type="scientific">[Torrubiella] hemipterigena</name>
    <dbReference type="NCBI Taxonomy" id="1531966"/>
    <lineage>
        <taxon>Eukaryota</taxon>
        <taxon>Fungi</taxon>
        <taxon>Dikarya</taxon>
        <taxon>Ascomycota</taxon>
        <taxon>Pezizomycotina</taxon>
        <taxon>Sordariomycetes</taxon>
        <taxon>Hypocreomycetidae</taxon>
        <taxon>Hypocreales</taxon>
        <taxon>Clavicipitaceae</taxon>
        <taxon>Clavicipitaceae incertae sedis</taxon>
        <taxon>'Torrubiella' clade</taxon>
    </lineage>
</organism>
<evidence type="ECO:0000313" key="2">
    <source>
        <dbReference type="EMBL" id="CEJ93769.1"/>
    </source>
</evidence>
<dbReference type="AlphaFoldDB" id="A0A0A1TG51"/>
<proteinExistence type="predicted"/>
<evidence type="ECO:0000313" key="3">
    <source>
        <dbReference type="Proteomes" id="UP000039046"/>
    </source>
</evidence>
<dbReference type="EMBL" id="CDHN01000006">
    <property type="protein sequence ID" value="CEJ93769.1"/>
    <property type="molecule type" value="Genomic_DNA"/>
</dbReference>
<accession>A0A0A1TG51</accession>
<keyword evidence="1" id="KW-0732">Signal</keyword>
<dbReference type="HOGENOM" id="CLU_1428923_0_0_1"/>